<dbReference type="InterPro" id="IPR032675">
    <property type="entry name" value="LRR_dom_sf"/>
</dbReference>
<protein>
    <recommendedName>
        <fullName evidence="3">F-box domain-containing protein</fullName>
    </recommendedName>
</protein>
<dbReference type="SUPFAM" id="SSF52047">
    <property type="entry name" value="RNI-like"/>
    <property type="match status" value="2"/>
</dbReference>
<dbReference type="SUPFAM" id="SSF81383">
    <property type="entry name" value="F-box domain"/>
    <property type="match status" value="1"/>
</dbReference>
<comment type="caution">
    <text evidence="1">The sequence shown here is derived from an EMBL/GenBank/DDBJ whole genome shotgun (WGS) entry which is preliminary data.</text>
</comment>
<name>A0A8H7RWK3_9FUNG</name>
<dbReference type="Proteomes" id="UP000646827">
    <property type="component" value="Unassembled WGS sequence"/>
</dbReference>
<dbReference type="PANTHER" id="PTHR13318">
    <property type="entry name" value="PARTNER OF PAIRED, ISOFORM B-RELATED"/>
    <property type="match status" value="1"/>
</dbReference>
<proteinExistence type="predicted"/>
<organism evidence="1 2">
    <name type="scientific">Circinella minor</name>
    <dbReference type="NCBI Taxonomy" id="1195481"/>
    <lineage>
        <taxon>Eukaryota</taxon>
        <taxon>Fungi</taxon>
        <taxon>Fungi incertae sedis</taxon>
        <taxon>Mucoromycota</taxon>
        <taxon>Mucoromycotina</taxon>
        <taxon>Mucoromycetes</taxon>
        <taxon>Mucorales</taxon>
        <taxon>Lichtheimiaceae</taxon>
        <taxon>Circinella</taxon>
    </lineage>
</organism>
<evidence type="ECO:0000313" key="2">
    <source>
        <dbReference type="Proteomes" id="UP000646827"/>
    </source>
</evidence>
<reference evidence="1 2" key="1">
    <citation type="submission" date="2020-12" db="EMBL/GenBank/DDBJ databases">
        <title>Metabolic potential, ecology and presence of endohyphal bacteria is reflected in genomic diversity of Mucoromycotina.</title>
        <authorList>
            <person name="Muszewska A."/>
            <person name="Okrasinska A."/>
            <person name="Steczkiewicz K."/>
            <person name="Drgas O."/>
            <person name="Orlowska M."/>
            <person name="Perlinska-Lenart U."/>
            <person name="Aleksandrzak-Piekarczyk T."/>
            <person name="Szatraj K."/>
            <person name="Zielenkiewicz U."/>
            <person name="Pilsyk S."/>
            <person name="Malc E."/>
            <person name="Mieczkowski P."/>
            <person name="Kruszewska J.S."/>
            <person name="Biernat P."/>
            <person name="Pawlowska J."/>
        </authorList>
    </citation>
    <scope>NUCLEOTIDE SEQUENCE [LARGE SCALE GENOMIC DNA]</scope>
    <source>
        <strain evidence="1 2">CBS 142.35</strain>
    </source>
</reference>
<keyword evidence="2" id="KW-1185">Reference proteome</keyword>
<dbReference type="GO" id="GO:0019005">
    <property type="term" value="C:SCF ubiquitin ligase complex"/>
    <property type="evidence" value="ECO:0007669"/>
    <property type="project" value="TreeGrafter"/>
</dbReference>
<dbReference type="AlphaFoldDB" id="A0A8H7RWK3"/>
<accession>A0A8H7RWK3</accession>
<dbReference type="OrthoDB" id="2292801at2759"/>
<dbReference type="Gene3D" id="1.20.1280.50">
    <property type="match status" value="1"/>
</dbReference>
<dbReference type="InterPro" id="IPR036047">
    <property type="entry name" value="F-box-like_dom_sf"/>
</dbReference>
<evidence type="ECO:0008006" key="3">
    <source>
        <dbReference type="Google" id="ProtNLM"/>
    </source>
</evidence>
<dbReference type="EMBL" id="JAEPRB010000324">
    <property type="protein sequence ID" value="KAG2217138.1"/>
    <property type="molecule type" value="Genomic_DNA"/>
</dbReference>
<dbReference type="Gene3D" id="3.80.10.10">
    <property type="entry name" value="Ribonuclease Inhibitor"/>
    <property type="match status" value="2"/>
</dbReference>
<sequence>MAPSIFHELITLLNKTEEGLDNQNFEILEEHSTKALRTLKDIETKIQFLRVKAYLQRGNFNKARAIVQSIQKTPSIQEDSVQFIGMLMKKEKYVEVIEMCDVLKQVKENQGQLQNEEESDEIAELRQKAVDKIEIRDQIDIMTKLPFDIRTLILDQLDLIDISNGIHVSKSWRKNICDSSATSRQNVILHHEMKEKTESLFSPFFKYSIGLLSNGVKRLQISTPSSWDNEEIKALIDISTSVSFNNLRVLTIETEFIPQFPIEQAKRLLQSSCHSLEEVYIYGITLGCNEVLDICPNLKRLELREQYSTHHEPPKRLKQSSSQYPSLTYLHVSTQVEYETEFYEETLKRLTHLQKVSFQSVKFNWTFLELLCQHGSKELRHISINAPPDQYSQYMKNEDDNCTIDTSRYDYVVDVHRCPNMTATLLLQLVNHSVNMKQKIEAILLSPERSSGLDNWSPFQYFTAPCLQYIQFSFNKATEVAFANVIRNCPALEIINIFPLIETPSNIIMGAIKTLPVLRSFTVQNSSYDLYDHLHNRRYITDFNDTAIRDFFTHHALLDKHSTLQHVSLRYISSLEPETLEMLFKIKNLKSLNFADDELINGQSFYSVINGPDGSLLPNQLEILVLEDIGITTDNDVQFLDFSTIKLLMLDGLTTAGLKGMVKNSKRLKKLVVDLCDQKYIQDNIPAEIGDFMKRNNIQFN</sequence>
<evidence type="ECO:0000313" key="1">
    <source>
        <dbReference type="EMBL" id="KAG2217138.1"/>
    </source>
</evidence>
<dbReference type="GO" id="GO:0031146">
    <property type="term" value="P:SCF-dependent proteasomal ubiquitin-dependent protein catabolic process"/>
    <property type="evidence" value="ECO:0007669"/>
    <property type="project" value="TreeGrafter"/>
</dbReference>
<gene>
    <name evidence="1" type="ORF">INT45_008853</name>
</gene>